<dbReference type="Proteomes" id="UP000316759">
    <property type="component" value="Unassembled WGS sequence"/>
</dbReference>
<name>A0A504YSH8_FASGI</name>
<reference evidence="1 2" key="1">
    <citation type="submission" date="2019-04" db="EMBL/GenBank/DDBJ databases">
        <title>Annotation for the trematode Fasciola gigantica.</title>
        <authorList>
            <person name="Choi Y.-J."/>
        </authorList>
    </citation>
    <scope>NUCLEOTIDE SEQUENCE [LARGE SCALE GENOMIC DNA]</scope>
    <source>
        <strain evidence="1">Uganda_cow_1</strain>
    </source>
</reference>
<protein>
    <submittedName>
        <fullName evidence="1">Uncharacterized protein</fullName>
    </submittedName>
</protein>
<proteinExistence type="predicted"/>
<dbReference type="EMBL" id="SUNJ01008830">
    <property type="protein sequence ID" value="TPP60907.1"/>
    <property type="molecule type" value="Genomic_DNA"/>
</dbReference>
<evidence type="ECO:0000313" key="2">
    <source>
        <dbReference type="Proteomes" id="UP000316759"/>
    </source>
</evidence>
<gene>
    <name evidence="1" type="ORF">FGIG_12332</name>
</gene>
<sequence>MLDGGDQKYTRNQELLSKAIAADNPAGLVEDSFTYGLIDTGSLHSPIGAEAAQDMQGALRSNLNDQLTAANGSAMRTDGIFYTTSRSGTFRTKHKLKLSPDLPSKCTAGSGFLRVTHNTTNLMASPLEVLAYTIPL</sequence>
<keyword evidence="2" id="KW-1185">Reference proteome</keyword>
<comment type="caution">
    <text evidence="1">The sequence shown here is derived from an EMBL/GenBank/DDBJ whole genome shotgun (WGS) entry which is preliminary data.</text>
</comment>
<dbReference type="AlphaFoldDB" id="A0A504YSH8"/>
<accession>A0A504YSH8</accession>
<evidence type="ECO:0000313" key="1">
    <source>
        <dbReference type="EMBL" id="TPP60907.1"/>
    </source>
</evidence>
<organism evidence="1 2">
    <name type="scientific">Fasciola gigantica</name>
    <name type="common">Giant liver fluke</name>
    <dbReference type="NCBI Taxonomy" id="46835"/>
    <lineage>
        <taxon>Eukaryota</taxon>
        <taxon>Metazoa</taxon>
        <taxon>Spiralia</taxon>
        <taxon>Lophotrochozoa</taxon>
        <taxon>Platyhelminthes</taxon>
        <taxon>Trematoda</taxon>
        <taxon>Digenea</taxon>
        <taxon>Plagiorchiida</taxon>
        <taxon>Echinostomata</taxon>
        <taxon>Echinostomatoidea</taxon>
        <taxon>Fasciolidae</taxon>
        <taxon>Fasciola</taxon>
    </lineage>
</organism>